<dbReference type="KEGG" id="this:HZT40_22110"/>
<evidence type="ECO:0000313" key="2">
    <source>
        <dbReference type="Proteomes" id="UP000510621"/>
    </source>
</evidence>
<proteinExistence type="predicted"/>
<dbReference type="EMBL" id="CP059265">
    <property type="protein sequence ID" value="QLQ33861.1"/>
    <property type="molecule type" value="Genomic_DNA"/>
</dbReference>
<organism evidence="1 2">
    <name type="scientific">Candidatus Thiothrix singaporensis</name>
    <dbReference type="NCBI Taxonomy" id="2799669"/>
    <lineage>
        <taxon>Bacteria</taxon>
        <taxon>Pseudomonadati</taxon>
        <taxon>Pseudomonadota</taxon>
        <taxon>Gammaproteobacteria</taxon>
        <taxon>Thiotrichales</taxon>
        <taxon>Thiotrichaceae</taxon>
        <taxon>Thiothrix</taxon>
    </lineage>
</organism>
<dbReference type="Proteomes" id="UP000510621">
    <property type="component" value="Chromosome"/>
</dbReference>
<accession>A0A7L6AXJ1</accession>
<sequence>MSDKPKYNDLKKRIEEHLAWCPDSNTLEDVTIAWDGYIAALLEWSLISIDEHDALQALFPKLSRNNPVIQIFLGVDEDK</sequence>
<evidence type="ECO:0000313" key="1">
    <source>
        <dbReference type="EMBL" id="QLQ33861.1"/>
    </source>
</evidence>
<gene>
    <name evidence="1" type="ORF">HZT40_22110</name>
</gene>
<name>A0A7L6AXJ1_9GAMM</name>
<protein>
    <submittedName>
        <fullName evidence="1">Uncharacterized protein</fullName>
    </submittedName>
</protein>
<keyword evidence="2" id="KW-1185">Reference proteome</keyword>
<reference evidence="1" key="1">
    <citation type="submission" date="2020-06" db="EMBL/GenBank/DDBJ databases">
        <title>Analysis procedures for assessing recovery of high quality, complete, closed genomes from Nanopore long read metagenome sequencing.</title>
        <authorList>
            <person name="Bessarab I."/>
            <person name="Arumugam K."/>
            <person name="Haryono M."/>
            <person name="Liu X."/>
            <person name="Roy S."/>
            <person name="Zuniga-Montanez R.E."/>
            <person name="Qiu G."/>
            <person name="Drautz-Moses D.I."/>
            <person name="Law Y.Y."/>
            <person name="Wuertz S."/>
            <person name="Lauro F.M."/>
            <person name="Huson D.H."/>
            <person name="Williams R.B."/>
        </authorList>
    </citation>
    <scope>NUCLEOTIDE SEQUENCE [LARGE SCALE GENOMIC DNA]</scope>
    <source>
        <strain evidence="1">SSD2</strain>
    </source>
</reference>
<dbReference type="AlphaFoldDB" id="A0A7L6AXJ1"/>